<evidence type="ECO:0000256" key="1">
    <source>
        <dbReference type="SAM" id="MobiDB-lite"/>
    </source>
</evidence>
<comment type="caution">
    <text evidence="5">The sequence shown here is derived from an EMBL/GenBank/DDBJ whole genome shotgun (WGS) entry which is preliminary data.</text>
</comment>
<dbReference type="Pfam" id="PF13488">
    <property type="entry name" value="Gly-zipper_Omp"/>
    <property type="match status" value="1"/>
</dbReference>
<feature type="compositionally biased region" description="Polar residues" evidence="1">
    <location>
        <begin position="1844"/>
        <end position="1861"/>
    </location>
</feature>
<evidence type="ECO:0000313" key="5">
    <source>
        <dbReference type="EMBL" id="OQX12806.1"/>
    </source>
</evidence>
<feature type="domain" description="DUF4214" evidence="3">
    <location>
        <begin position="1712"/>
        <end position="1752"/>
    </location>
</feature>
<evidence type="ECO:0000259" key="3">
    <source>
        <dbReference type="Pfam" id="PF13946"/>
    </source>
</evidence>
<proteinExistence type="predicted"/>
<dbReference type="InterPro" id="IPR025282">
    <property type="entry name" value="DUF4214"/>
</dbReference>
<feature type="region of interest" description="Disordered" evidence="1">
    <location>
        <begin position="1841"/>
        <end position="1876"/>
    </location>
</feature>
<feature type="domain" description="Glycine zipper" evidence="2">
    <location>
        <begin position="1167"/>
        <end position="1208"/>
    </location>
</feature>
<dbReference type="Proteomes" id="UP000192491">
    <property type="component" value="Unassembled WGS sequence"/>
</dbReference>
<organism evidence="5 6">
    <name type="scientific">Thiothrix lacustris</name>
    <dbReference type="NCBI Taxonomy" id="525917"/>
    <lineage>
        <taxon>Bacteria</taxon>
        <taxon>Pseudomonadati</taxon>
        <taxon>Pseudomonadota</taxon>
        <taxon>Gammaproteobacteria</taxon>
        <taxon>Thiotrichales</taxon>
        <taxon>Thiotrichaceae</taxon>
        <taxon>Thiothrix</taxon>
    </lineage>
</organism>
<evidence type="ECO:0000259" key="4">
    <source>
        <dbReference type="Pfam" id="PF18013"/>
    </source>
</evidence>
<dbReference type="InterPro" id="IPR041219">
    <property type="entry name" value="Phage_lysozyme2"/>
</dbReference>
<evidence type="ECO:0008006" key="7">
    <source>
        <dbReference type="Google" id="ProtNLM"/>
    </source>
</evidence>
<protein>
    <recommendedName>
        <fullName evidence="7">Phage tail lysozyme domain-containing protein</fullName>
    </recommendedName>
</protein>
<feature type="domain" description="Phage tail lysozyme" evidence="4">
    <location>
        <begin position="703"/>
        <end position="836"/>
    </location>
</feature>
<name>A0A1Y1QSI3_9GAMM</name>
<dbReference type="Pfam" id="PF18013">
    <property type="entry name" value="Phage_lysozyme2"/>
    <property type="match status" value="1"/>
</dbReference>
<reference evidence="5 6" key="1">
    <citation type="submission" date="2017-01" db="EMBL/GenBank/DDBJ databases">
        <title>Novel large sulfur bacteria in the metagenomes of groundwater-fed chemosynthetic microbial mats in the Lake Huron basin.</title>
        <authorList>
            <person name="Sharrar A.M."/>
            <person name="Flood B.E."/>
            <person name="Bailey J.V."/>
            <person name="Jones D.S."/>
            <person name="Biddanda B."/>
            <person name="Ruberg S.A."/>
            <person name="Marcus D.N."/>
            <person name="Dick G.J."/>
        </authorList>
    </citation>
    <scope>NUCLEOTIDE SEQUENCE [LARGE SCALE GENOMIC DNA]</scope>
    <source>
        <strain evidence="5">A8</strain>
    </source>
</reference>
<evidence type="ECO:0000313" key="6">
    <source>
        <dbReference type="Proteomes" id="UP000192491"/>
    </source>
</evidence>
<evidence type="ECO:0000259" key="2">
    <source>
        <dbReference type="Pfam" id="PF13488"/>
    </source>
</evidence>
<dbReference type="Gene3D" id="1.10.530.10">
    <property type="match status" value="1"/>
</dbReference>
<dbReference type="EMBL" id="MTEJ01000058">
    <property type="protein sequence ID" value="OQX12806.1"/>
    <property type="molecule type" value="Genomic_DNA"/>
</dbReference>
<accession>A0A1Y1QSI3</accession>
<dbReference type="Pfam" id="PF13946">
    <property type="entry name" value="DUF4214"/>
    <property type="match status" value="1"/>
</dbReference>
<sequence>MSSNTATLNLRINVDGCEAAKNCAGKTSTALAGVRLAANAAGIGLAALAAGTVAATNDLLRLNAELNTLSQTLNIGRESLQLWQIAGESVGIDADKMGDIFKDVNDKLGDFANTGGGEAVDLIKRLKLDINDLIKLSPDQALLKIADAMGKTKDMSTAEKTFLLEGLADDASRLLPLLENNAEKLGIIRDRASTNLVLITPEQKRILDEANAKMAEIGSSFAGLSHQAGTAGAMIVNAFGSDVANALDATALLVQDLPDMFMQSASDAASAWAFATEDMQGQLVAVGALAGDIGAFIGDTFTAAAEYARLGLTYFPVYAKAAFEAMAAYATAWVLELDANFSRVDAAAYAVFASILDQAAAAFGGMASAGGDAVAFILSRLADMAGGAASALAALSNVPGLENIGAGVQGVEADLRNMAQTASSAGAAVGESLGAAADNMRDHAKAAADAAFNQSHLATQTKLAGLTAIQAAQDFVGMKESQRDINTQIREENQALGGLADGVKKTSDTTQKFHVNQEAVNKALKDGDSAAKSSTAAIDKANAATKAHNDTLKSSIEALQKQRIELEHGKLAAEYYTDRLNGLTDAEARAKAGASQYNSLLAERKRLQQEAAGASGSLVDQYQAHLADIGLDDSAMTGIDAAKSATDKAVVAANQYQAALDAVAESAKNIGATVGQSVGGAIGGSIGGAVTATITKVSGDAAKTAAYAVQKLQSLGWSKNQAIGIAANLQQESKFNASAVGDSGKAYGIAQWHPDRQANFSRAMGKSIRGSSLEDQLAFLTYEMTKGTEKGAGNKLKGADSAAQAAAIVSKYYERPLAQVKEMEHRAGIANGIAKNLGDSIPSFVAVTNASKDIATNTADAATNTATVTNNTQAATVQAAEYSGTFDAARVTAKDTGDLLKDHLNAEMGKLVDAAQLQTKQAALTGEELRKQELKTLEIGDARAAIILQEEQLANYTQERVKLDEDAASVRNGMAAQYTDELKKQNLSQQQIADLISRKMTGETAKLLKNAEDTHQELLLTPAAYQAMTMAADGFSQQQIAQVQHAEKLNEELKRIRETADKVGDDLLTAFTNAALGGEDAFKGLQQTLTDSFAALVLKPTIEPITKAVSAGINGTLTGQANPWAGLQQQMSQTWSSLQQGGMQGYASAAGVGATIGGLTGSQEGAIGGALGSMAGKAIGTALGGPIGGAIGSVIGSAAGAALGDMFKDDDSARAKFTGGAPTDGFVNRAGNKLSATSTLGTFGFQEDGTHDLGDSGEKELAALVLRMANIDDAVAKFMPVTEVQRVKQALADYQHTGTDVDAIVKDRLKIISTGLSAGLQSLIDFSGDADSVVARLDELLTIQQQAVPALSRMNLQLGSTADAALMAATGLSDAAGGLSNLTNLASAYYDAVYSEEEQKQIALRTAQQAIDAYNTSNGAQLTSLASLRTYVEGLDLTTAAGRDASLAAMGLADELKLLAGSAVAGTSDLDSANAKLADQQAIFGLFSDGLSDITSGLDDQLRTLEATYADQIRAYGEAQDAASGLRDALQSLKTGDLTTLVPVKQLEAARAEFERLQRAAKGGDIDAAGKLESAGETLLRLSREYNASSEDYSADFAAVSRGWESIAGILEDQSDPQQDMLAAQRKLIDQAASQAAQLAAVYGGILGGNTLLDLMGKNIDSLPPDIAIALKAVIAGLNPPTEPPPTTLTIAEYKAKALDDVSKLTDPTAIVLSLYPLLLNRAAEPEGQKYWVDQLKSGVKLEDLISRFVDAAVEKGEWAKVHPNSHATGLDYVPYDDYKASLHKGEAVIDAASMNAMRKYGIPLRSQASGGNIVVNVDMQALVNKVESLTAEVRALRSERSQDAQSAMQQRSTHIKQSGNAERGVIRAVKMRGGK</sequence>
<gene>
    <name evidence="5" type="ORF">BWK73_13910</name>
</gene>
<dbReference type="InterPro" id="IPR039567">
    <property type="entry name" value="Gly-zipper"/>
</dbReference>